<feature type="transmembrane region" description="Helical" evidence="5">
    <location>
        <begin position="463"/>
        <end position="484"/>
    </location>
</feature>
<name>A0A0F7VGH6_PENBI</name>
<keyword evidence="3 5" id="KW-1133">Transmembrane helix</keyword>
<dbReference type="EMBL" id="CDHK01000004">
    <property type="protein sequence ID" value="CEO59981.1"/>
    <property type="molecule type" value="Genomic_DNA"/>
</dbReference>
<feature type="transmembrane region" description="Helical" evidence="5">
    <location>
        <begin position="330"/>
        <end position="353"/>
    </location>
</feature>
<organism evidence="7 8">
    <name type="scientific">Penicillium brasilianum</name>
    <dbReference type="NCBI Taxonomy" id="104259"/>
    <lineage>
        <taxon>Eukaryota</taxon>
        <taxon>Fungi</taxon>
        <taxon>Dikarya</taxon>
        <taxon>Ascomycota</taxon>
        <taxon>Pezizomycotina</taxon>
        <taxon>Eurotiomycetes</taxon>
        <taxon>Eurotiomycetidae</taxon>
        <taxon>Eurotiales</taxon>
        <taxon>Aspergillaceae</taxon>
        <taxon>Penicillium</taxon>
    </lineage>
</organism>
<feature type="transmembrane region" description="Helical" evidence="5">
    <location>
        <begin position="261"/>
        <end position="280"/>
    </location>
</feature>
<dbReference type="InterPro" id="IPR011701">
    <property type="entry name" value="MFS"/>
</dbReference>
<accession>A0A0F7VGH6</accession>
<evidence type="ECO:0000259" key="6">
    <source>
        <dbReference type="PROSITE" id="PS50850"/>
    </source>
</evidence>
<feature type="transmembrane region" description="Helical" evidence="5">
    <location>
        <begin position="413"/>
        <end position="432"/>
    </location>
</feature>
<dbReference type="STRING" id="104259.A0A0F7VGH6"/>
<dbReference type="FunFam" id="1.20.1250.20:FF:000475">
    <property type="entry name" value="MFS multidrug transporter, putative"/>
    <property type="match status" value="1"/>
</dbReference>
<evidence type="ECO:0000256" key="4">
    <source>
        <dbReference type="ARBA" id="ARBA00023136"/>
    </source>
</evidence>
<comment type="subcellular location">
    <subcellularLocation>
        <location evidence="1">Membrane</location>
        <topology evidence="1">Multi-pass membrane protein</topology>
    </subcellularLocation>
</comment>
<evidence type="ECO:0000256" key="5">
    <source>
        <dbReference type="SAM" id="Phobius"/>
    </source>
</evidence>
<dbReference type="GO" id="GO:0022857">
    <property type="term" value="F:transmembrane transporter activity"/>
    <property type="evidence" value="ECO:0007669"/>
    <property type="project" value="InterPro"/>
</dbReference>
<dbReference type="SUPFAM" id="SSF103473">
    <property type="entry name" value="MFS general substrate transporter"/>
    <property type="match status" value="1"/>
</dbReference>
<protein>
    <submittedName>
        <fullName evidence="7">Putative MFS multidrug transporter</fullName>
    </submittedName>
</protein>
<dbReference type="Gene3D" id="1.20.1250.20">
    <property type="entry name" value="MFS general substrate transporter like domains"/>
    <property type="match status" value="1"/>
</dbReference>
<keyword evidence="8" id="KW-1185">Reference proteome</keyword>
<evidence type="ECO:0000256" key="2">
    <source>
        <dbReference type="ARBA" id="ARBA00022692"/>
    </source>
</evidence>
<dbReference type="InterPro" id="IPR020846">
    <property type="entry name" value="MFS_dom"/>
</dbReference>
<evidence type="ECO:0000313" key="8">
    <source>
        <dbReference type="Proteomes" id="UP000042958"/>
    </source>
</evidence>
<proteinExistence type="predicted"/>
<keyword evidence="4 5" id="KW-0472">Membrane</keyword>
<evidence type="ECO:0000313" key="7">
    <source>
        <dbReference type="EMBL" id="CEO59981.1"/>
    </source>
</evidence>
<feature type="transmembrane region" description="Helical" evidence="5">
    <location>
        <begin position="173"/>
        <end position="196"/>
    </location>
</feature>
<evidence type="ECO:0000256" key="3">
    <source>
        <dbReference type="ARBA" id="ARBA00022989"/>
    </source>
</evidence>
<dbReference type="InterPro" id="IPR036259">
    <property type="entry name" value="MFS_trans_sf"/>
</dbReference>
<dbReference type="GO" id="GO:0016020">
    <property type="term" value="C:membrane"/>
    <property type="evidence" value="ECO:0007669"/>
    <property type="project" value="UniProtKB-SubCell"/>
</dbReference>
<dbReference type="OrthoDB" id="5410178at2759"/>
<feature type="transmembrane region" description="Helical" evidence="5">
    <location>
        <begin position="140"/>
        <end position="161"/>
    </location>
</feature>
<sequence>MAIVPRSDQSYIFSPRGKSLPCLLPSRTPWGTTSSYFLSSSNLLLAMDLEGASVTQELPPTGDQCDVQPFLDEYGLEYTPDGQFIRWSCLNKEHPRNWPASRKIYDTGLIIFLDLFTTSVSTAGSAAADHARDEFGLSKTLAVFLFVSLSLLGQMIGGSIFPACSEAFGRKKLYIVSTGLFSLFCLIGGVVPSIAAVAIGRFFSGFLSAIPAVVVAGSIEDMYNAKDRVWFIFLWAVVANMGLALGPIMSIYIIAHLSWRWVFRISAIVTAIITLLLFGIRESRPSSVLEKQVAKLRRESGIPNLKALNPDHTPDLKTFVRLSLFRPIHLFFTEPIVFVVATMSAVAFALIYLFTEALPPIYMSMGFSTTSSYLPFLAICIGILFGLLTRIVDHRIIVRYQEQGIPLEPEHKLLGFSVGAPILALGLWWFSWTIPPTVHVHWLISTAALILIGYAVNEFDSVLAGYLADSYLGYAASGFAAVQLLRSSMSAAFPLFAIDMFDSLGANVASSILAALATFFCIVPPLFNRHGRRIRGLSKFAKHSLQVYQENGVDKHGY</sequence>
<keyword evidence="2 5" id="KW-0812">Transmembrane</keyword>
<feature type="transmembrane region" description="Helical" evidence="5">
    <location>
        <begin position="104"/>
        <end position="128"/>
    </location>
</feature>
<evidence type="ECO:0000256" key="1">
    <source>
        <dbReference type="ARBA" id="ARBA00004141"/>
    </source>
</evidence>
<dbReference type="Proteomes" id="UP000042958">
    <property type="component" value="Unassembled WGS sequence"/>
</dbReference>
<dbReference type="PANTHER" id="PTHR23502:SF157">
    <property type="entry name" value="MAJOR FACILITATOR SUPERFAMILY (MFS) PROFILE DOMAIN-CONTAINING PROTEIN-RELATED"/>
    <property type="match status" value="1"/>
</dbReference>
<dbReference type="PROSITE" id="PS50850">
    <property type="entry name" value="MFS"/>
    <property type="match status" value="1"/>
</dbReference>
<dbReference type="AlphaFoldDB" id="A0A0F7VGH6"/>
<feature type="transmembrane region" description="Helical" evidence="5">
    <location>
        <begin position="231"/>
        <end position="255"/>
    </location>
</feature>
<feature type="transmembrane region" description="Helical" evidence="5">
    <location>
        <begin position="373"/>
        <end position="392"/>
    </location>
</feature>
<reference evidence="8" key="1">
    <citation type="journal article" date="2015" name="Genome Announc.">
        <title>Draft genome sequence of the fungus Penicillium brasilianum MG11.</title>
        <authorList>
            <person name="Horn F."/>
            <person name="Linde J."/>
            <person name="Mattern D.J."/>
            <person name="Walther G."/>
            <person name="Guthke R."/>
            <person name="Brakhage A.A."/>
            <person name="Valiante V."/>
        </authorList>
    </citation>
    <scope>NUCLEOTIDE SEQUENCE [LARGE SCALE GENOMIC DNA]</scope>
    <source>
        <strain evidence="8">MG11</strain>
    </source>
</reference>
<gene>
    <name evidence="7" type="ORF">PMG11_04628</name>
</gene>
<feature type="transmembrane region" description="Helical" evidence="5">
    <location>
        <begin position="202"/>
        <end position="219"/>
    </location>
</feature>
<feature type="transmembrane region" description="Helical" evidence="5">
    <location>
        <begin position="504"/>
        <end position="527"/>
    </location>
</feature>
<feature type="transmembrane region" description="Helical" evidence="5">
    <location>
        <begin position="438"/>
        <end position="456"/>
    </location>
</feature>
<feature type="domain" description="Major facilitator superfamily (MFS) profile" evidence="6">
    <location>
        <begin position="103"/>
        <end position="532"/>
    </location>
</feature>
<dbReference type="PANTHER" id="PTHR23502">
    <property type="entry name" value="MAJOR FACILITATOR SUPERFAMILY"/>
    <property type="match status" value="1"/>
</dbReference>
<dbReference type="Pfam" id="PF07690">
    <property type="entry name" value="MFS_1"/>
    <property type="match status" value="1"/>
</dbReference>